<gene>
    <name evidence="2" type="ORF">ACFSR8_07685</name>
</gene>
<dbReference type="PANTHER" id="PTHR42754:SF1">
    <property type="entry name" value="LIPOPROTEIN"/>
    <property type="match status" value="1"/>
</dbReference>
<dbReference type="EMBL" id="JBHULY010000014">
    <property type="protein sequence ID" value="MFD2726094.1"/>
    <property type="molecule type" value="Genomic_DNA"/>
</dbReference>
<keyword evidence="3" id="KW-1185">Reference proteome</keyword>
<protein>
    <recommendedName>
        <fullName evidence="4">Bulb-type lectin domain-containing protein</fullName>
    </recommendedName>
</protein>
<name>A0ABW5TA37_9FLAO</name>
<dbReference type="SUPFAM" id="SSF50998">
    <property type="entry name" value="Quinoprotein alcohol dehydrogenase-like"/>
    <property type="match status" value="1"/>
</dbReference>
<feature type="chain" id="PRO_5046087603" description="Bulb-type lectin domain-containing protein" evidence="1">
    <location>
        <begin position="29"/>
        <end position="438"/>
    </location>
</feature>
<evidence type="ECO:0000313" key="2">
    <source>
        <dbReference type="EMBL" id="MFD2726094.1"/>
    </source>
</evidence>
<dbReference type="RefSeq" id="WP_380290700.1">
    <property type="nucleotide sequence ID" value="NZ_JBHULY010000014.1"/>
</dbReference>
<dbReference type="PANTHER" id="PTHR42754">
    <property type="entry name" value="ENDOGLUCANASE"/>
    <property type="match status" value="1"/>
</dbReference>
<accession>A0ABW5TA37</accession>
<dbReference type="Proteomes" id="UP001597476">
    <property type="component" value="Unassembled WGS sequence"/>
</dbReference>
<dbReference type="InterPro" id="IPR011047">
    <property type="entry name" value="Quinoprotein_ADH-like_sf"/>
</dbReference>
<evidence type="ECO:0008006" key="4">
    <source>
        <dbReference type="Google" id="ProtNLM"/>
    </source>
</evidence>
<sequence>MKNFKIKTCAIIWLVLMSFFNCSKNDVASEEKEEKTEENHSGLALVDQVSLSSVDDEFGIDIIATNNGYIICGVANDERPYLIAIDKNLNVIWEKRLGTSGVGGFERIIKTKDGNYVATGFTEVTGNDLDLDVYAVKINDSGEILWENTFNFNYITDTTMDMIEASNGDIVIAGSKLTEPLPASILDTKTDILVIRIDAGGDLVWSKTFGEVDSDEGLSSIMEDSNGDFLIGGSLSVEIPSNNGSIVTTSESDVLLLRVNSQGQLLTSKTFGSSENDGAARLHKLSNGQIVVLSASSGSDQDIIQQNKGVQDVWLFTIDSNFNIANQASFGGVGMDYASRLIEKGNGELLLIGDTNSHLITASNAFASSDVWILRLSSAFTVLDEITIGGSDHDGASGAILDSDDNLVVVGSSVSTDGDVANNMGNWDIWVTFIKDFE</sequence>
<organism evidence="2 3">
    <name type="scientific">Hyunsoonleella rubra</name>
    <dbReference type="NCBI Taxonomy" id="1737062"/>
    <lineage>
        <taxon>Bacteria</taxon>
        <taxon>Pseudomonadati</taxon>
        <taxon>Bacteroidota</taxon>
        <taxon>Flavobacteriia</taxon>
        <taxon>Flavobacteriales</taxon>
        <taxon>Flavobacteriaceae</taxon>
    </lineage>
</organism>
<keyword evidence="1" id="KW-0732">Signal</keyword>
<comment type="caution">
    <text evidence="2">The sequence shown here is derived from an EMBL/GenBank/DDBJ whole genome shotgun (WGS) entry which is preliminary data.</text>
</comment>
<proteinExistence type="predicted"/>
<evidence type="ECO:0000313" key="3">
    <source>
        <dbReference type="Proteomes" id="UP001597476"/>
    </source>
</evidence>
<feature type="signal peptide" evidence="1">
    <location>
        <begin position="1"/>
        <end position="28"/>
    </location>
</feature>
<evidence type="ECO:0000256" key="1">
    <source>
        <dbReference type="SAM" id="SignalP"/>
    </source>
</evidence>
<reference evidence="3" key="1">
    <citation type="journal article" date="2019" name="Int. J. Syst. Evol. Microbiol.">
        <title>The Global Catalogue of Microorganisms (GCM) 10K type strain sequencing project: providing services to taxonomists for standard genome sequencing and annotation.</title>
        <authorList>
            <consortium name="The Broad Institute Genomics Platform"/>
            <consortium name="The Broad Institute Genome Sequencing Center for Infectious Disease"/>
            <person name="Wu L."/>
            <person name="Ma J."/>
        </authorList>
    </citation>
    <scope>NUCLEOTIDE SEQUENCE [LARGE SCALE GENOMIC DNA]</scope>
    <source>
        <strain evidence="3">KCTC 42398</strain>
    </source>
</reference>